<dbReference type="Proteomes" id="UP000663869">
    <property type="component" value="Unassembled WGS sequence"/>
</dbReference>
<reference evidence="2" key="1">
    <citation type="submission" date="2021-02" db="EMBL/GenBank/DDBJ databases">
        <authorList>
            <person name="Nowell W R."/>
        </authorList>
    </citation>
    <scope>NUCLEOTIDE SEQUENCE</scope>
</reference>
<protein>
    <submittedName>
        <fullName evidence="2">Uncharacterized protein</fullName>
    </submittedName>
</protein>
<sequence>PAATPVRLDLPSNSMTSINDSQRAQQNAPEFTTYRARRSNDKRNPMAKYQPSQNVLRKKSINTMNVLDNDEDNELRKIRGTCYNYYLLFTGFGANQYVQYEADEDDEDDLQEEPVIQKQKRATSHNDTRRNNTGANNTFDKAHDSNSSDEEAENPDTNHDNAVYQIYFNEKFDQLRADVHNCTVNTTNSLAGGVQTQMAKVDKQLRSLSRSLQDNSHHPALAIYQNLSNEYPRVVEFNGTNLLDVAKSADYKKYARTILKLIFSPGELSNSVLISNRIYARPGLDPQRMAIWAEAVGARFKIDRVRFEDFFRTCFHRSLAQMLCDIHRVQKRAMGNPTASDPSGLTSAHDASFFDGPDSPGVAQKNDNCI</sequence>
<gene>
    <name evidence="2" type="ORF">FME351_LOCUS16395</name>
</gene>
<accession>A0A818GUP4</accession>
<feature type="non-terminal residue" evidence="2">
    <location>
        <position position="1"/>
    </location>
</feature>
<name>A0A818GUP4_9BILA</name>
<dbReference type="AlphaFoldDB" id="A0A818GUP4"/>
<comment type="caution">
    <text evidence="2">The sequence shown here is derived from an EMBL/GenBank/DDBJ whole genome shotgun (WGS) entry which is preliminary data.</text>
</comment>
<organism evidence="2 3">
    <name type="scientific">Rotaria socialis</name>
    <dbReference type="NCBI Taxonomy" id="392032"/>
    <lineage>
        <taxon>Eukaryota</taxon>
        <taxon>Metazoa</taxon>
        <taxon>Spiralia</taxon>
        <taxon>Gnathifera</taxon>
        <taxon>Rotifera</taxon>
        <taxon>Eurotatoria</taxon>
        <taxon>Bdelloidea</taxon>
        <taxon>Philodinida</taxon>
        <taxon>Philodinidae</taxon>
        <taxon>Rotaria</taxon>
    </lineage>
</organism>
<proteinExistence type="predicted"/>
<evidence type="ECO:0000313" key="2">
    <source>
        <dbReference type="EMBL" id="CAF3494768.1"/>
    </source>
</evidence>
<evidence type="ECO:0000256" key="1">
    <source>
        <dbReference type="SAM" id="MobiDB-lite"/>
    </source>
</evidence>
<dbReference type="EMBL" id="CAJNYU010002022">
    <property type="protein sequence ID" value="CAF3494768.1"/>
    <property type="molecule type" value="Genomic_DNA"/>
</dbReference>
<feature type="region of interest" description="Disordered" evidence="1">
    <location>
        <begin position="116"/>
        <end position="158"/>
    </location>
</feature>
<evidence type="ECO:0000313" key="3">
    <source>
        <dbReference type="Proteomes" id="UP000663869"/>
    </source>
</evidence>